<protein>
    <submittedName>
        <fullName evidence="7">ATP synthase, F1 complex, delta subunit</fullName>
    </submittedName>
</protein>
<name>A0A8J2BQC9_9BACT</name>
<evidence type="ECO:0000256" key="5">
    <source>
        <dbReference type="ARBA" id="ARBA00023136"/>
    </source>
</evidence>
<evidence type="ECO:0000256" key="6">
    <source>
        <dbReference type="ARBA" id="ARBA00023310"/>
    </source>
</evidence>
<accession>A0A8J2BQC9</accession>
<evidence type="ECO:0000313" key="7">
    <source>
        <dbReference type="EMBL" id="CAF0689647.1"/>
    </source>
</evidence>
<proteinExistence type="predicted"/>
<keyword evidence="3" id="KW-0375">Hydrogen ion transport</keyword>
<keyword evidence="5" id="KW-0472">Membrane</keyword>
<evidence type="ECO:0000256" key="2">
    <source>
        <dbReference type="ARBA" id="ARBA00022448"/>
    </source>
</evidence>
<gene>
    <name evidence="7" type="primary">atpH</name>
    <name evidence="7" type="ORF">MPNT_10297</name>
</gene>
<dbReference type="Pfam" id="PF00213">
    <property type="entry name" value="OSCP"/>
    <property type="match status" value="1"/>
</dbReference>
<dbReference type="Proteomes" id="UP000663859">
    <property type="component" value="Unassembled WGS sequence"/>
</dbReference>
<comment type="caution">
    <text evidence="7">The sequence shown here is derived from an EMBL/GenBank/DDBJ whole genome shotgun (WGS) entry which is preliminary data.</text>
</comment>
<dbReference type="GO" id="GO:0016020">
    <property type="term" value="C:membrane"/>
    <property type="evidence" value="ECO:0007669"/>
    <property type="project" value="UniProtKB-SubCell"/>
</dbReference>
<comment type="subcellular location">
    <subcellularLocation>
        <location evidence="1">Membrane</location>
    </subcellularLocation>
</comment>
<dbReference type="EMBL" id="CAJNOB010000001">
    <property type="protein sequence ID" value="CAF0689647.1"/>
    <property type="molecule type" value="Genomic_DNA"/>
</dbReference>
<keyword evidence="2" id="KW-0813">Transport</keyword>
<dbReference type="RefSeq" id="WP_174581741.1">
    <property type="nucleotide sequence ID" value="NZ_CAJNOB010000001.1"/>
</dbReference>
<dbReference type="InterPro" id="IPR000711">
    <property type="entry name" value="ATPase_OSCP/dsu"/>
</dbReference>
<reference evidence="7" key="1">
    <citation type="submission" date="2021-02" db="EMBL/GenBank/DDBJ databases">
        <authorList>
            <person name="Cremers G."/>
            <person name="Picone N."/>
        </authorList>
    </citation>
    <scope>NUCLEOTIDE SEQUENCE</scope>
    <source>
        <strain evidence="7">PQ17</strain>
    </source>
</reference>
<evidence type="ECO:0000313" key="8">
    <source>
        <dbReference type="Proteomes" id="UP000663859"/>
    </source>
</evidence>
<keyword evidence="4" id="KW-0406">Ion transport</keyword>
<keyword evidence="8" id="KW-1185">Reference proteome</keyword>
<keyword evidence="6" id="KW-0066">ATP synthesis</keyword>
<sequence length="130" mass="15185">MKVGREAKKKAKSLFRQCLLEGELDPEKFRVVVREFLQQRPRGYRAVLVRLRQLVACEISRRTFRVTSAQPLPDEGEEIFRRLEERFGSPLAREFHVDPDLIAGLRIQVGSQLWDGSLRARLKRLEEVLV</sequence>
<dbReference type="GO" id="GO:0046933">
    <property type="term" value="F:proton-transporting ATP synthase activity, rotational mechanism"/>
    <property type="evidence" value="ECO:0007669"/>
    <property type="project" value="InterPro"/>
</dbReference>
<evidence type="ECO:0000256" key="3">
    <source>
        <dbReference type="ARBA" id="ARBA00022781"/>
    </source>
</evidence>
<organism evidence="7 8">
    <name type="scientific">Candidatus Methylacidithermus pantelleriae</name>
    <dbReference type="NCBI Taxonomy" id="2744239"/>
    <lineage>
        <taxon>Bacteria</taxon>
        <taxon>Pseudomonadati</taxon>
        <taxon>Verrucomicrobiota</taxon>
        <taxon>Methylacidiphilae</taxon>
        <taxon>Methylacidiphilales</taxon>
        <taxon>Methylacidiphilaceae</taxon>
        <taxon>Candidatus Methylacidithermus</taxon>
    </lineage>
</organism>
<evidence type="ECO:0000256" key="4">
    <source>
        <dbReference type="ARBA" id="ARBA00023065"/>
    </source>
</evidence>
<dbReference type="AlphaFoldDB" id="A0A8J2BQC9"/>
<evidence type="ECO:0000256" key="1">
    <source>
        <dbReference type="ARBA" id="ARBA00004370"/>
    </source>
</evidence>